<accession>A0A855X2W2</accession>
<protein>
    <submittedName>
        <fullName evidence="1">Uncharacterized protein</fullName>
    </submittedName>
</protein>
<dbReference type="Proteomes" id="UP000250918">
    <property type="component" value="Unassembled WGS sequence"/>
</dbReference>
<sequence>MRAAGPVEFIIDPDVREPRTISCRDLPLFRWPATAAAGFAWFFRTAEDRLTLLMLFPAFPALTRRIFINDEV</sequence>
<organism evidence="1 2">
    <name type="scientific">candidate division GN15 bacterium</name>
    <dbReference type="NCBI Taxonomy" id="2072418"/>
    <lineage>
        <taxon>Bacteria</taxon>
        <taxon>candidate division GN15</taxon>
    </lineage>
</organism>
<dbReference type="EMBL" id="PQAP01000226">
    <property type="protein sequence ID" value="PWB67885.1"/>
    <property type="molecule type" value="Genomic_DNA"/>
</dbReference>
<evidence type="ECO:0000313" key="1">
    <source>
        <dbReference type="EMBL" id="PWB67885.1"/>
    </source>
</evidence>
<comment type="caution">
    <text evidence="1">The sequence shown here is derived from an EMBL/GenBank/DDBJ whole genome shotgun (WGS) entry which is preliminary data.</text>
</comment>
<proteinExistence type="predicted"/>
<evidence type="ECO:0000313" key="2">
    <source>
        <dbReference type="Proteomes" id="UP000250918"/>
    </source>
</evidence>
<dbReference type="AlphaFoldDB" id="A0A855X2W2"/>
<name>A0A855X2W2_9BACT</name>
<reference evidence="1 2" key="1">
    <citation type="journal article" date="2018" name="ISME J.">
        <title>A methanotrophic archaeon couples anaerobic oxidation of methane to Fe(III) reduction.</title>
        <authorList>
            <person name="Cai C."/>
            <person name="Leu A.O."/>
            <person name="Xie G.J."/>
            <person name="Guo J."/>
            <person name="Feng Y."/>
            <person name="Zhao J.X."/>
            <person name="Tyson G.W."/>
            <person name="Yuan Z."/>
            <person name="Hu S."/>
        </authorList>
    </citation>
    <scope>NUCLEOTIDE SEQUENCE [LARGE SCALE GENOMIC DNA]</scope>
    <source>
        <strain evidence="1">FeB_12</strain>
    </source>
</reference>
<gene>
    <name evidence="1" type="ORF">C3F09_12645</name>
</gene>